<gene>
    <name evidence="1" type="ORF">G2W53_022706</name>
</gene>
<evidence type="ECO:0000313" key="1">
    <source>
        <dbReference type="EMBL" id="KAF7824562.1"/>
    </source>
</evidence>
<evidence type="ECO:0000313" key="2">
    <source>
        <dbReference type="Proteomes" id="UP000634136"/>
    </source>
</evidence>
<dbReference type="Proteomes" id="UP000634136">
    <property type="component" value="Unassembled WGS sequence"/>
</dbReference>
<dbReference type="OrthoDB" id="10009520at2759"/>
<protein>
    <submittedName>
        <fullName evidence="1">Putative E3 ubiquitin-protein ligase RNF217</fullName>
    </submittedName>
</protein>
<dbReference type="EMBL" id="JAAIUW010000007">
    <property type="protein sequence ID" value="KAF7824562.1"/>
    <property type="molecule type" value="Genomic_DNA"/>
</dbReference>
<keyword evidence="2" id="KW-1185">Reference proteome</keyword>
<organism evidence="1 2">
    <name type="scientific">Senna tora</name>
    <dbReference type="NCBI Taxonomy" id="362788"/>
    <lineage>
        <taxon>Eukaryota</taxon>
        <taxon>Viridiplantae</taxon>
        <taxon>Streptophyta</taxon>
        <taxon>Embryophyta</taxon>
        <taxon>Tracheophyta</taxon>
        <taxon>Spermatophyta</taxon>
        <taxon>Magnoliopsida</taxon>
        <taxon>eudicotyledons</taxon>
        <taxon>Gunneridae</taxon>
        <taxon>Pentapetalae</taxon>
        <taxon>rosids</taxon>
        <taxon>fabids</taxon>
        <taxon>Fabales</taxon>
        <taxon>Fabaceae</taxon>
        <taxon>Caesalpinioideae</taxon>
        <taxon>Cassia clade</taxon>
        <taxon>Senna</taxon>
    </lineage>
</organism>
<dbReference type="AlphaFoldDB" id="A0A834TN43"/>
<reference evidence="1" key="1">
    <citation type="submission" date="2020-09" db="EMBL/GenBank/DDBJ databases">
        <title>Genome-Enabled Discovery of Anthraquinone Biosynthesis in Senna tora.</title>
        <authorList>
            <person name="Kang S.-H."/>
            <person name="Pandey R.P."/>
            <person name="Lee C.-M."/>
            <person name="Sim J.-S."/>
            <person name="Jeong J.-T."/>
            <person name="Choi B.-S."/>
            <person name="Jung M."/>
            <person name="Ginzburg D."/>
            <person name="Zhao K."/>
            <person name="Won S.Y."/>
            <person name="Oh T.-J."/>
            <person name="Yu Y."/>
            <person name="Kim N.-H."/>
            <person name="Lee O.R."/>
            <person name="Lee T.-H."/>
            <person name="Bashyal P."/>
            <person name="Kim T.-S."/>
            <person name="Lee W.-H."/>
            <person name="Kawkins C."/>
            <person name="Kim C.-K."/>
            <person name="Kim J.S."/>
            <person name="Ahn B.O."/>
            <person name="Rhee S.Y."/>
            <person name="Sohng J.K."/>
        </authorList>
    </citation>
    <scope>NUCLEOTIDE SEQUENCE</scope>
    <source>
        <tissue evidence="1">Leaf</tissue>
    </source>
</reference>
<sequence>MRIAVEFFLRKCMIGGVMLLCEAVILADQKFYCPYKDYCSVLLIDDEGGVMKFEDLKKLGSESVAVLHEYGCGYEYGVR</sequence>
<accession>A0A834TN43</accession>
<proteinExistence type="predicted"/>
<comment type="caution">
    <text evidence="1">The sequence shown here is derived from an EMBL/GenBank/DDBJ whole genome shotgun (WGS) entry which is preliminary data.</text>
</comment>
<name>A0A834TN43_9FABA</name>